<protein>
    <recommendedName>
        <fullName evidence="6">Small ribosomal subunit protein mS33</fullName>
    </recommendedName>
</protein>
<evidence type="ECO:0000313" key="8">
    <source>
        <dbReference type="WBParaSite" id="sdigi.contig60.g3246.t1"/>
    </source>
</evidence>
<accession>A0A915PYM7</accession>
<dbReference type="GO" id="GO:0005739">
    <property type="term" value="C:mitochondrion"/>
    <property type="evidence" value="ECO:0007669"/>
    <property type="project" value="UniProtKB-SubCell"/>
</dbReference>
<dbReference type="Pfam" id="PF08293">
    <property type="entry name" value="MRP-S33"/>
    <property type="match status" value="1"/>
</dbReference>
<evidence type="ECO:0000256" key="3">
    <source>
        <dbReference type="ARBA" id="ARBA00022980"/>
    </source>
</evidence>
<evidence type="ECO:0000256" key="6">
    <source>
        <dbReference type="ARBA" id="ARBA00035132"/>
    </source>
</evidence>
<dbReference type="PANTHER" id="PTHR13362">
    <property type="entry name" value="MITOCHONDRIAL RIBOSOMAL PROTEIN S33"/>
    <property type="match status" value="1"/>
</dbReference>
<dbReference type="AlphaFoldDB" id="A0A915PYM7"/>
<dbReference type="GO" id="GO:1990904">
    <property type="term" value="C:ribonucleoprotein complex"/>
    <property type="evidence" value="ECO:0007669"/>
    <property type="project" value="UniProtKB-KW"/>
</dbReference>
<evidence type="ECO:0000256" key="2">
    <source>
        <dbReference type="ARBA" id="ARBA00008970"/>
    </source>
</evidence>
<dbReference type="GO" id="GO:0005840">
    <property type="term" value="C:ribosome"/>
    <property type="evidence" value="ECO:0007669"/>
    <property type="project" value="UniProtKB-KW"/>
</dbReference>
<evidence type="ECO:0000256" key="1">
    <source>
        <dbReference type="ARBA" id="ARBA00004173"/>
    </source>
</evidence>
<dbReference type="WBParaSite" id="sdigi.contig60.g3246.t1">
    <property type="protein sequence ID" value="sdigi.contig60.g3246.t1"/>
    <property type="gene ID" value="sdigi.contig60.g3246"/>
</dbReference>
<sequence length="156" mass="18072">MLARIGLMAMRTKTLATRTNQALHVSETGAALKTMLSRISLAVRGINCETEYGKHMNDLSRRVFGEPPRTTESKNLKVVRVMSEEPLEQQPFKAIDYYPNQPMFHYLTKLLRFHGLYFDEHVVWREVQNRLKLARGKMLYPPIGQGKRAQLRGEKK</sequence>
<dbReference type="Proteomes" id="UP000887581">
    <property type="component" value="Unplaced"/>
</dbReference>
<comment type="similarity">
    <text evidence="2">Belongs to the mitochondrion-specific ribosomal protein mS33 family.</text>
</comment>
<evidence type="ECO:0000256" key="5">
    <source>
        <dbReference type="ARBA" id="ARBA00023274"/>
    </source>
</evidence>
<reference evidence="8" key="1">
    <citation type="submission" date="2022-11" db="UniProtKB">
        <authorList>
            <consortium name="WormBaseParasite"/>
        </authorList>
    </citation>
    <scope>IDENTIFICATION</scope>
</reference>
<keyword evidence="7" id="KW-1185">Reference proteome</keyword>
<keyword evidence="5" id="KW-0687">Ribonucleoprotein</keyword>
<dbReference type="InterPro" id="IPR013219">
    <property type="entry name" value="Ribosomal_mS33"/>
</dbReference>
<name>A0A915PYM7_9BILA</name>
<proteinExistence type="inferred from homology"/>
<keyword evidence="4" id="KW-0496">Mitochondrion</keyword>
<comment type="subcellular location">
    <subcellularLocation>
        <location evidence="1">Mitochondrion</location>
    </subcellularLocation>
</comment>
<keyword evidence="3" id="KW-0689">Ribosomal protein</keyword>
<evidence type="ECO:0000256" key="4">
    <source>
        <dbReference type="ARBA" id="ARBA00023128"/>
    </source>
</evidence>
<dbReference type="PANTHER" id="PTHR13362:SF2">
    <property type="entry name" value="SMALL RIBOSOMAL SUBUNIT PROTEIN MS33"/>
    <property type="match status" value="1"/>
</dbReference>
<evidence type="ECO:0000313" key="7">
    <source>
        <dbReference type="Proteomes" id="UP000887581"/>
    </source>
</evidence>
<organism evidence="7 8">
    <name type="scientific">Setaria digitata</name>
    <dbReference type="NCBI Taxonomy" id="48799"/>
    <lineage>
        <taxon>Eukaryota</taxon>
        <taxon>Metazoa</taxon>
        <taxon>Ecdysozoa</taxon>
        <taxon>Nematoda</taxon>
        <taxon>Chromadorea</taxon>
        <taxon>Rhabditida</taxon>
        <taxon>Spirurina</taxon>
        <taxon>Spiruromorpha</taxon>
        <taxon>Filarioidea</taxon>
        <taxon>Setariidae</taxon>
        <taxon>Setaria</taxon>
    </lineage>
</organism>